<dbReference type="EMBL" id="JACHIL010000003">
    <property type="protein sequence ID" value="MBB5091431.1"/>
    <property type="molecule type" value="Genomic_DNA"/>
</dbReference>
<dbReference type="PIRSF" id="PIRSF020481">
    <property type="entry name" value="BAP"/>
    <property type="match status" value="1"/>
</dbReference>
<dbReference type="InterPro" id="IPR014507">
    <property type="entry name" value="Baseplate_assembly_J_pred"/>
</dbReference>
<proteinExistence type="predicted"/>
<name>A0A7W8AJB6_9HYPH</name>
<organism evidence="2 3">
    <name type="scientific">Pseudochrobactrum saccharolyticum</name>
    <dbReference type="NCBI Taxonomy" id="354352"/>
    <lineage>
        <taxon>Bacteria</taxon>
        <taxon>Pseudomonadati</taxon>
        <taxon>Pseudomonadota</taxon>
        <taxon>Alphaproteobacteria</taxon>
        <taxon>Hyphomicrobiales</taxon>
        <taxon>Brucellaceae</taxon>
        <taxon>Pseudochrobactrum</taxon>
    </lineage>
</organism>
<evidence type="ECO:0000313" key="2">
    <source>
        <dbReference type="EMBL" id="MBB5091431.1"/>
    </source>
</evidence>
<evidence type="ECO:0000259" key="1">
    <source>
        <dbReference type="Pfam" id="PF26078"/>
    </source>
</evidence>
<keyword evidence="3" id="KW-1185">Reference proteome</keyword>
<dbReference type="RefSeq" id="WP_151159506.1">
    <property type="nucleotide sequence ID" value="NZ_JACHIL010000003.1"/>
</dbReference>
<dbReference type="InterPro" id="IPR058531">
    <property type="entry name" value="Baseplate_J_M"/>
</dbReference>
<dbReference type="Proteomes" id="UP000531231">
    <property type="component" value="Unassembled WGS sequence"/>
</dbReference>
<evidence type="ECO:0000313" key="3">
    <source>
        <dbReference type="Proteomes" id="UP000531231"/>
    </source>
</evidence>
<accession>A0A7W8AJB6</accession>
<reference evidence="2 3" key="1">
    <citation type="submission" date="2020-08" db="EMBL/GenBank/DDBJ databases">
        <title>Genomic Encyclopedia of Type Strains, Phase IV (KMG-IV): sequencing the most valuable type-strain genomes for metagenomic binning, comparative biology and taxonomic classification.</title>
        <authorList>
            <person name="Goeker M."/>
        </authorList>
    </citation>
    <scope>NUCLEOTIDE SEQUENCE [LARGE SCALE GENOMIC DNA]</scope>
    <source>
        <strain evidence="2 3">DSM 25620</strain>
    </source>
</reference>
<protein>
    <submittedName>
        <fullName evidence="2">Phage-related baseplate assembly protein</fullName>
    </submittedName>
</protein>
<comment type="caution">
    <text evidence="2">The sequence shown here is derived from an EMBL/GenBank/DDBJ whole genome shotgun (WGS) entry which is preliminary data.</text>
</comment>
<dbReference type="AlphaFoldDB" id="A0A7W8AJB6"/>
<gene>
    <name evidence="2" type="ORF">HNQ68_001972</name>
</gene>
<dbReference type="Pfam" id="PF26078">
    <property type="entry name" value="Baseplate_J_M"/>
    <property type="match status" value="1"/>
</dbReference>
<feature type="domain" description="Baseplate J-like central" evidence="1">
    <location>
        <begin position="117"/>
        <end position="189"/>
    </location>
</feature>
<sequence>MTINLDSYSSPDVIETISFEQSLAEMQEELIRLFPTIEPTLVLESSLANKLLQVGSYREILLRARINDAAKANLLAFATGSDLEHLAAFYDVVRLGGEGDEALRSRTVLNIQARSPAGGANWYKAAARRADVRIRDVAVFREEFWPIIHVAILSHENDGIPDAAMLDAVRDIVMSDDVRPLNDTVIVEAAVTSTTEIEANVWLLPSAPLTDLAPLETALRKAWSIETAIGFDLTPSWIEARLHLSGVQRIEMVSPTVPLVAAAGTAIAIGSIKLNYMGRDY</sequence>